<dbReference type="PANTHER" id="PTHR35167:SF10">
    <property type="match status" value="1"/>
</dbReference>
<sequence>MGLRLGVELDRRARKRYRLLSELYAATTPVRAAAADATSARKRKRSHEPEAAMVMRYGDQSYRR</sequence>
<name>A0A0A9H8D8_ARUDO</name>
<evidence type="ECO:0000313" key="2">
    <source>
        <dbReference type="EMBL" id="JAE29143.1"/>
    </source>
</evidence>
<accession>A0A0A9H8D8</accession>
<dbReference type="PANTHER" id="PTHR35167">
    <property type="entry name" value="OS05G0216466 PROTEIN"/>
    <property type="match status" value="1"/>
</dbReference>
<feature type="region of interest" description="Disordered" evidence="1">
    <location>
        <begin position="35"/>
        <end position="64"/>
    </location>
</feature>
<dbReference type="EMBL" id="GBRH01168753">
    <property type="protein sequence ID" value="JAE29143.1"/>
    <property type="molecule type" value="Transcribed_RNA"/>
</dbReference>
<evidence type="ECO:0000256" key="1">
    <source>
        <dbReference type="SAM" id="MobiDB-lite"/>
    </source>
</evidence>
<protein>
    <submittedName>
        <fullName evidence="2">Uncharacterized protein</fullName>
    </submittedName>
</protein>
<reference evidence="2" key="2">
    <citation type="journal article" date="2015" name="Data Brief">
        <title>Shoot transcriptome of the giant reed, Arundo donax.</title>
        <authorList>
            <person name="Barrero R.A."/>
            <person name="Guerrero F.D."/>
            <person name="Moolhuijzen P."/>
            <person name="Goolsby J.A."/>
            <person name="Tidwell J."/>
            <person name="Bellgard S.E."/>
            <person name="Bellgard M.I."/>
        </authorList>
    </citation>
    <scope>NUCLEOTIDE SEQUENCE</scope>
    <source>
        <tissue evidence="2">Shoot tissue taken approximately 20 cm above the soil surface</tissue>
    </source>
</reference>
<organism evidence="2">
    <name type="scientific">Arundo donax</name>
    <name type="common">Giant reed</name>
    <name type="synonym">Donax arundinaceus</name>
    <dbReference type="NCBI Taxonomy" id="35708"/>
    <lineage>
        <taxon>Eukaryota</taxon>
        <taxon>Viridiplantae</taxon>
        <taxon>Streptophyta</taxon>
        <taxon>Embryophyta</taxon>
        <taxon>Tracheophyta</taxon>
        <taxon>Spermatophyta</taxon>
        <taxon>Magnoliopsida</taxon>
        <taxon>Liliopsida</taxon>
        <taxon>Poales</taxon>
        <taxon>Poaceae</taxon>
        <taxon>PACMAD clade</taxon>
        <taxon>Arundinoideae</taxon>
        <taxon>Arundineae</taxon>
        <taxon>Arundo</taxon>
    </lineage>
</organism>
<reference evidence="2" key="1">
    <citation type="submission" date="2014-09" db="EMBL/GenBank/DDBJ databases">
        <authorList>
            <person name="Magalhaes I.L.F."/>
            <person name="Oliveira U."/>
            <person name="Santos F.R."/>
            <person name="Vidigal T.H.D.A."/>
            <person name="Brescovit A.D."/>
            <person name="Santos A.J."/>
        </authorList>
    </citation>
    <scope>NUCLEOTIDE SEQUENCE</scope>
    <source>
        <tissue evidence="2">Shoot tissue taken approximately 20 cm above the soil surface</tissue>
    </source>
</reference>
<dbReference type="AlphaFoldDB" id="A0A0A9H8D8"/>
<proteinExistence type="predicted"/>